<feature type="domain" description="Retrovirus-related Pol polyprotein from transposon TNT 1-94-like beta-barrel" evidence="5">
    <location>
        <begin position="100"/>
        <end position="175"/>
    </location>
</feature>
<dbReference type="GO" id="GO:0004190">
    <property type="term" value="F:aspartic-type endopeptidase activity"/>
    <property type="evidence" value="ECO:0007669"/>
    <property type="project" value="UniProtKB-KW"/>
</dbReference>
<dbReference type="eggNOG" id="KOG0017">
    <property type="taxonomic scope" value="Eukaryota"/>
</dbReference>
<reference evidence="6" key="1">
    <citation type="journal article" date="2013" name="Genome Biol.">
        <title>Reference genomes and transcriptomes of Nicotiana sylvestris and Nicotiana tomentosiformis.</title>
        <authorList>
            <person name="Sierro N."/>
            <person name="Battey J.N."/>
            <person name="Ouadi S."/>
            <person name="Bovet L."/>
            <person name="Goepfert S."/>
            <person name="Bakaher N."/>
            <person name="Peitsch M.C."/>
            <person name="Ivanov N.V."/>
        </authorList>
    </citation>
    <scope>NUCLEOTIDE SEQUENCE [LARGE SCALE GENOMIC DNA]</scope>
</reference>
<evidence type="ECO:0000259" key="3">
    <source>
        <dbReference type="Pfam" id="PF07727"/>
    </source>
</evidence>
<proteinExistence type="predicted"/>
<evidence type="ECO:0000259" key="4">
    <source>
        <dbReference type="Pfam" id="PF13976"/>
    </source>
</evidence>
<keyword evidence="1" id="KW-0378">Hydrolase</keyword>
<dbReference type="InterPro" id="IPR054722">
    <property type="entry name" value="PolX-like_BBD"/>
</dbReference>
<sequence length="638" mass="73228">MKKNKKDHEGREPKKEKNLILKVDNSDSGGDDADMAYLTRRFQKMVHINEGDDEQDDTRMIAVESEAAEYDSIFALMAKSDEDEDDNADEGAVKESIQRWYMDNNYSKHVTGSTNDFLSLKALEDESVPLGNSKKGYILGVEIIGKTLTYSIENVYYVNDLKYSLPSVSQICNKGTKVEFFLRSCTVTNLVTGEVVLMVKRFKNIYVADFESLNCGDLTCLSVDDDDSELWHRILGHASFSLLNKLVKKDLVRGLPKLKFKDHKVHDQVPPKQDPKLTYLRIFGCKYFVLNSGNEALGKFDAKSDEGIFLGYSSQTFLSQIEPKNIKAALKDADWIASMQDELHQFERNYMWHLVPQLLDRIVIGTRWVLRNKLDEFGNTIRNKVRLVVQGYNQEEGIDYDEIFTPVAQIEAIRILIAFAFHMKFKLFQMHVKSAFLNGYLKKEVFVKQPPGFECHEHPKHVFKLDKALYGLKQANRTWYERLSRFVLENGFTRGKIDNTLFLKKRGKNLLIVEVYVDNIIFGTTNDSLCEEFSKLIGSEFEMSIMGALNFFLGLQVKQTSKGTMISQQEYNKELLKRFEMESSKTIDTPISTATCLDMDKSGFPMNETMYWGIICSLLYLTTSRPDIVFSVGLCSRF</sequence>
<evidence type="ECO:0000256" key="1">
    <source>
        <dbReference type="ARBA" id="ARBA00022750"/>
    </source>
</evidence>
<feature type="domain" description="Reverse transcriptase Ty1/copia-type" evidence="3">
    <location>
        <begin position="350"/>
        <end position="591"/>
    </location>
</feature>
<evidence type="ECO:0000313" key="6">
    <source>
        <dbReference type="Proteomes" id="UP000189701"/>
    </source>
</evidence>
<accession>A0A1U7WFZ2</accession>
<dbReference type="SUPFAM" id="SSF56672">
    <property type="entry name" value="DNA/RNA polymerases"/>
    <property type="match status" value="1"/>
</dbReference>
<dbReference type="Pfam" id="PF07727">
    <property type="entry name" value="RVT_2"/>
    <property type="match status" value="1"/>
</dbReference>
<evidence type="ECO:0000313" key="7">
    <source>
        <dbReference type="RefSeq" id="XP_009773554.1"/>
    </source>
</evidence>
<keyword evidence="1" id="KW-0645">Protease</keyword>
<dbReference type="Pfam" id="PF13976">
    <property type="entry name" value="gag_pre-integrs"/>
    <property type="match status" value="1"/>
</dbReference>
<feature type="region of interest" description="Disordered" evidence="2">
    <location>
        <begin position="1"/>
        <end position="32"/>
    </location>
</feature>
<dbReference type="RefSeq" id="XP_009773554.1">
    <property type="nucleotide sequence ID" value="XM_009775252.1"/>
</dbReference>
<organism evidence="6 7">
    <name type="scientific">Nicotiana sylvestris</name>
    <name type="common">Wood tobacco</name>
    <name type="synonym">South American tobacco</name>
    <dbReference type="NCBI Taxonomy" id="4096"/>
    <lineage>
        <taxon>Eukaryota</taxon>
        <taxon>Viridiplantae</taxon>
        <taxon>Streptophyta</taxon>
        <taxon>Embryophyta</taxon>
        <taxon>Tracheophyta</taxon>
        <taxon>Spermatophyta</taxon>
        <taxon>Magnoliopsida</taxon>
        <taxon>eudicotyledons</taxon>
        <taxon>Gunneridae</taxon>
        <taxon>Pentapetalae</taxon>
        <taxon>asterids</taxon>
        <taxon>lamiids</taxon>
        <taxon>Solanales</taxon>
        <taxon>Solanaceae</taxon>
        <taxon>Nicotianoideae</taxon>
        <taxon>Nicotianeae</taxon>
        <taxon>Nicotiana</taxon>
    </lineage>
</organism>
<protein>
    <submittedName>
        <fullName evidence="7">Uncharacterized protein LOC104223752</fullName>
    </submittedName>
</protein>
<feature type="domain" description="GAG-pre-integrase" evidence="4">
    <location>
        <begin position="205"/>
        <end position="261"/>
    </location>
</feature>
<evidence type="ECO:0000256" key="2">
    <source>
        <dbReference type="SAM" id="MobiDB-lite"/>
    </source>
</evidence>
<dbReference type="STRING" id="4096.A0A1U7WFZ2"/>
<keyword evidence="1" id="KW-0064">Aspartyl protease</keyword>
<dbReference type="Proteomes" id="UP000189701">
    <property type="component" value="Unplaced"/>
</dbReference>
<gene>
    <name evidence="7" type="primary">LOC104223752</name>
</gene>
<dbReference type="PANTHER" id="PTHR11439:SF486">
    <property type="entry name" value="RLK (RECEPTOR-LIKE KINASE) PROTEIN, PUTATIVE-RELATED"/>
    <property type="match status" value="1"/>
</dbReference>
<dbReference type="PANTHER" id="PTHR11439">
    <property type="entry name" value="GAG-POL-RELATED RETROTRANSPOSON"/>
    <property type="match status" value="1"/>
</dbReference>
<dbReference type="Pfam" id="PF22936">
    <property type="entry name" value="Pol_BBD"/>
    <property type="match status" value="1"/>
</dbReference>
<dbReference type="AlphaFoldDB" id="A0A1U7WFZ2"/>
<name>A0A1U7WFZ2_NICSY</name>
<keyword evidence="6" id="KW-1185">Reference proteome</keyword>
<dbReference type="InterPro" id="IPR013103">
    <property type="entry name" value="RVT_2"/>
</dbReference>
<feature type="compositionally biased region" description="Basic and acidic residues" evidence="2">
    <location>
        <begin position="1"/>
        <end position="19"/>
    </location>
</feature>
<reference evidence="7" key="2">
    <citation type="submission" date="2025-08" db="UniProtKB">
        <authorList>
            <consortium name="RefSeq"/>
        </authorList>
    </citation>
    <scope>IDENTIFICATION</scope>
    <source>
        <tissue evidence="7">Leaf</tissue>
    </source>
</reference>
<dbReference type="InterPro" id="IPR043502">
    <property type="entry name" value="DNA/RNA_pol_sf"/>
</dbReference>
<dbReference type="InterPro" id="IPR025724">
    <property type="entry name" value="GAG-pre-integrase_dom"/>
</dbReference>
<evidence type="ECO:0000259" key="5">
    <source>
        <dbReference type="Pfam" id="PF22936"/>
    </source>
</evidence>